<dbReference type="EMBL" id="JANBQF010000217">
    <property type="protein sequence ID" value="KAJ2003489.1"/>
    <property type="molecule type" value="Genomic_DNA"/>
</dbReference>
<gene>
    <name evidence="2" type="ORF">H4R26_003048</name>
</gene>
<feature type="region of interest" description="Disordered" evidence="1">
    <location>
        <begin position="174"/>
        <end position="221"/>
    </location>
</feature>
<dbReference type="AlphaFoldDB" id="A0A9W8BIR3"/>
<organism evidence="2 3">
    <name type="scientific">Coemansia thaxteri</name>
    <dbReference type="NCBI Taxonomy" id="2663907"/>
    <lineage>
        <taxon>Eukaryota</taxon>
        <taxon>Fungi</taxon>
        <taxon>Fungi incertae sedis</taxon>
        <taxon>Zoopagomycota</taxon>
        <taxon>Kickxellomycotina</taxon>
        <taxon>Kickxellomycetes</taxon>
        <taxon>Kickxellales</taxon>
        <taxon>Kickxellaceae</taxon>
        <taxon>Coemansia</taxon>
    </lineage>
</organism>
<keyword evidence="3" id="KW-1185">Reference proteome</keyword>
<evidence type="ECO:0000313" key="3">
    <source>
        <dbReference type="Proteomes" id="UP001150907"/>
    </source>
</evidence>
<feature type="region of interest" description="Disordered" evidence="1">
    <location>
        <begin position="138"/>
        <end position="158"/>
    </location>
</feature>
<protein>
    <submittedName>
        <fullName evidence="2">Uncharacterized protein</fullName>
    </submittedName>
</protein>
<feature type="compositionally biased region" description="Pro residues" evidence="1">
    <location>
        <begin position="149"/>
        <end position="158"/>
    </location>
</feature>
<proteinExistence type="predicted"/>
<reference evidence="2" key="1">
    <citation type="submission" date="2022-07" db="EMBL/GenBank/DDBJ databases">
        <title>Phylogenomic reconstructions and comparative analyses of Kickxellomycotina fungi.</title>
        <authorList>
            <person name="Reynolds N.K."/>
            <person name="Stajich J.E."/>
            <person name="Barry K."/>
            <person name="Grigoriev I.V."/>
            <person name="Crous P."/>
            <person name="Smith M.E."/>
        </authorList>
    </citation>
    <scope>NUCLEOTIDE SEQUENCE</scope>
    <source>
        <strain evidence="2">IMI 214461</strain>
    </source>
</reference>
<name>A0A9W8BIR3_9FUNG</name>
<dbReference type="Proteomes" id="UP001150907">
    <property type="component" value="Unassembled WGS sequence"/>
</dbReference>
<evidence type="ECO:0000256" key="1">
    <source>
        <dbReference type="SAM" id="MobiDB-lite"/>
    </source>
</evidence>
<comment type="caution">
    <text evidence="2">The sequence shown here is derived from an EMBL/GenBank/DDBJ whole genome shotgun (WGS) entry which is preliminary data.</text>
</comment>
<evidence type="ECO:0000313" key="2">
    <source>
        <dbReference type="EMBL" id="KAJ2003489.1"/>
    </source>
</evidence>
<accession>A0A9W8BIR3</accession>
<sequence length="221" mass="22964">MSGYASPPSTPLAPRPTNPLYTVLAGSSACSSASSSSDISCEPAAGSEPFMWTPPTPDAAYWANVARARDIRHRMLLMKNSLAHARRSAASSQLDADVRRLGAEVLALERRLMQLVDRYVLSYDDVVGAGAGGLGALSPPTSPGAAPERPLPPTPAPAPAVAALGSQAFINSYKQSPGCRLPPDEPSAESRAAPRRLPWGGLFGKSNVRPAAPAPYGVHSA</sequence>
<dbReference type="OrthoDB" id="5572164at2759"/>